<sequence length="228" mass="24514">MPAKRHFFFDPADKSEHNLGVVCRHWVKAVISQEPAAAVGTYAEEERSVEQIIRELARFLEEKGFEVHPGFRYLYGLLKAHKDPLALRFIAGVCRRIQEMVLDFLQRRQATAGAPNPAPHAPQAARASSTAVCPSVAATSAAAPPAAPTAPAAPATASAFPAASPPASHLAYPRLPACPFARGTLLGILMALFLPSTYRELKARLSYPPSPPFSFAPPPFSFPAEPPI</sequence>
<proteinExistence type="predicted"/>
<dbReference type="VEuPathDB" id="CryptoDB:Cvel_18447"/>
<organism evidence="1">
    <name type="scientific">Chromera velia CCMP2878</name>
    <dbReference type="NCBI Taxonomy" id="1169474"/>
    <lineage>
        <taxon>Eukaryota</taxon>
        <taxon>Sar</taxon>
        <taxon>Alveolata</taxon>
        <taxon>Colpodellida</taxon>
        <taxon>Chromeraceae</taxon>
        <taxon>Chromera</taxon>
    </lineage>
</organism>
<protein>
    <submittedName>
        <fullName evidence="1">Uncharacterized protein</fullName>
    </submittedName>
</protein>
<name>A0A0G4FRV3_9ALVE</name>
<evidence type="ECO:0000313" key="1">
    <source>
        <dbReference type="EMBL" id="CEM17380.1"/>
    </source>
</evidence>
<gene>
    <name evidence="1" type="ORF">Cvel_18447</name>
</gene>
<dbReference type="AlphaFoldDB" id="A0A0G4FRV3"/>
<reference evidence="1" key="1">
    <citation type="submission" date="2014-11" db="EMBL/GenBank/DDBJ databases">
        <authorList>
            <person name="Otto D Thomas"/>
            <person name="Naeem Raeece"/>
        </authorList>
    </citation>
    <scope>NUCLEOTIDE SEQUENCE</scope>
</reference>
<accession>A0A0G4FRV3</accession>
<dbReference type="EMBL" id="CDMZ01000582">
    <property type="protein sequence ID" value="CEM17380.1"/>
    <property type="molecule type" value="Genomic_DNA"/>
</dbReference>